<keyword evidence="5" id="KW-1185">Reference proteome</keyword>
<evidence type="ECO:0000259" key="2">
    <source>
        <dbReference type="Pfam" id="PF05699"/>
    </source>
</evidence>
<reference evidence="4 5" key="1">
    <citation type="submission" date="2020-10" db="EMBL/GenBank/DDBJ databases">
        <title>The Coptis chinensis genome and diversification of protoberbering-type alkaloids.</title>
        <authorList>
            <person name="Wang B."/>
            <person name="Shu S."/>
            <person name="Song C."/>
            <person name="Liu Y."/>
        </authorList>
    </citation>
    <scope>NUCLEOTIDE SEQUENCE [LARGE SCALE GENOMIC DNA]</scope>
    <source>
        <strain evidence="4">HL-2020</strain>
        <tissue evidence="4">Leaf</tissue>
    </source>
</reference>
<dbReference type="Pfam" id="PF14372">
    <property type="entry name" value="hAT-like_RNase-H"/>
    <property type="match status" value="1"/>
</dbReference>
<dbReference type="Proteomes" id="UP000631114">
    <property type="component" value="Unassembled WGS sequence"/>
</dbReference>
<accession>A0A835HN66</accession>
<dbReference type="GO" id="GO:0046983">
    <property type="term" value="F:protein dimerization activity"/>
    <property type="evidence" value="ECO:0007669"/>
    <property type="project" value="InterPro"/>
</dbReference>
<dbReference type="InterPro" id="IPR025525">
    <property type="entry name" value="hAT-like_transposase_RNase-H"/>
</dbReference>
<evidence type="ECO:0000313" key="4">
    <source>
        <dbReference type="EMBL" id="KAF9602716.1"/>
    </source>
</evidence>
<organism evidence="4 5">
    <name type="scientific">Coptis chinensis</name>
    <dbReference type="NCBI Taxonomy" id="261450"/>
    <lineage>
        <taxon>Eukaryota</taxon>
        <taxon>Viridiplantae</taxon>
        <taxon>Streptophyta</taxon>
        <taxon>Embryophyta</taxon>
        <taxon>Tracheophyta</taxon>
        <taxon>Spermatophyta</taxon>
        <taxon>Magnoliopsida</taxon>
        <taxon>Ranunculales</taxon>
        <taxon>Ranunculaceae</taxon>
        <taxon>Coptidoideae</taxon>
        <taxon>Coptis</taxon>
    </lineage>
</organism>
<feature type="domain" description="hAT-like transposase RNase-H fold" evidence="3">
    <location>
        <begin position="273"/>
        <end position="374"/>
    </location>
</feature>
<sequence length="474" mass="53827">MGEDPAFLELTGALNPEFKPIPCRTVINVLLKFFREERPILKKILQAIPGKICLSSNLWTSNNERRYMCITAHFVDSDWKLNKKIISFPMLEDESFNMISTFEGIYNSISRWSLNEKIFTVSLDNALSSDVAERLKEALFSNASGLGKQLFCVSCGTHIFNIIVQEGLNGFRHSLKCIRKTLIHIESCADVQQKYRELCKTEGIDFKKITSRLSTSLEYHFSHVGCSSTISKDLNWRLSDSSYEYIPTVLDWKNAAIMRDILKVFYESTKLCSRSKYVSSSSFFHQLSNICLVLSKYKTDPSYASIIGSMKSKITKCLCEIPVALGLATCMDPRYKVSYLEVCFEIIYGYEETHRPGGSLEVVRIALKELYDEYEQKLVGSLPMESTVAQEDDPTFAIFATRNRASSQSNASELQSYLDQPSLVTSNRETFDVLGWWKTQQINYPILSSMARDLLTIPISVPIDAAFTTSACRH</sequence>
<dbReference type="EMBL" id="JADFTS010000006">
    <property type="protein sequence ID" value="KAF9602716.1"/>
    <property type="molecule type" value="Genomic_DNA"/>
</dbReference>
<dbReference type="GO" id="GO:0003677">
    <property type="term" value="F:DNA binding"/>
    <property type="evidence" value="ECO:0007669"/>
    <property type="project" value="UniProtKB-KW"/>
</dbReference>
<comment type="caution">
    <text evidence="4">The sequence shown here is derived from an EMBL/GenBank/DDBJ whole genome shotgun (WGS) entry which is preliminary data.</text>
</comment>
<dbReference type="OrthoDB" id="910772at2759"/>
<gene>
    <name evidence="4" type="ORF">IFM89_030604</name>
</gene>
<dbReference type="InterPro" id="IPR008906">
    <property type="entry name" value="HATC_C_dom"/>
</dbReference>
<dbReference type="InterPro" id="IPR052035">
    <property type="entry name" value="ZnF_BED_domain_contain"/>
</dbReference>
<dbReference type="Pfam" id="PF05699">
    <property type="entry name" value="Dimer_Tnp_hAT"/>
    <property type="match status" value="1"/>
</dbReference>
<evidence type="ECO:0000313" key="5">
    <source>
        <dbReference type="Proteomes" id="UP000631114"/>
    </source>
</evidence>
<evidence type="ECO:0000259" key="3">
    <source>
        <dbReference type="Pfam" id="PF14372"/>
    </source>
</evidence>
<feature type="domain" description="HAT C-terminal dimerisation" evidence="2">
    <location>
        <begin position="413"/>
        <end position="460"/>
    </location>
</feature>
<keyword evidence="1" id="KW-0238">DNA-binding</keyword>
<proteinExistence type="predicted"/>
<dbReference type="AlphaFoldDB" id="A0A835HN66"/>
<dbReference type="InterPro" id="IPR012337">
    <property type="entry name" value="RNaseH-like_sf"/>
</dbReference>
<protein>
    <submittedName>
        <fullName evidence="4">Uncharacterized protein</fullName>
    </submittedName>
</protein>
<dbReference type="SUPFAM" id="SSF53098">
    <property type="entry name" value="Ribonuclease H-like"/>
    <property type="match status" value="1"/>
</dbReference>
<evidence type="ECO:0000256" key="1">
    <source>
        <dbReference type="ARBA" id="ARBA00023125"/>
    </source>
</evidence>
<name>A0A835HN66_9MAGN</name>
<dbReference type="PANTHER" id="PTHR46481">
    <property type="entry name" value="ZINC FINGER BED DOMAIN-CONTAINING PROTEIN 4"/>
    <property type="match status" value="1"/>
</dbReference>
<dbReference type="PANTHER" id="PTHR46481:SF11">
    <property type="entry name" value="ZINC FINGER BED DOMAIN-CONTAINING PROTEIN RICESLEEPER 2-LIKE"/>
    <property type="match status" value="1"/>
</dbReference>